<evidence type="ECO:0000313" key="3">
    <source>
        <dbReference type="EMBL" id="TVY54687.1"/>
    </source>
</evidence>
<proteinExistence type="predicted"/>
<keyword evidence="4" id="KW-1185">Reference proteome</keyword>
<feature type="domain" description="Histone deacetylase complex subunit SAP30 Sin3 binding" evidence="2">
    <location>
        <begin position="127"/>
        <end position="160"/>
    </location>
</feature>
<dbReference type="AlphaFoldDB" id="A0A7D8YTI0"/>
<feature type="compositionally biased region" description="Basic and acidic residues" evidence="1">
    <location>
        <begin position="8"/>
        <end position="24"/>
    </location>
</feature>
<comment type="caution">
    <text evidence="3">The sequence shown here is derived from an EMBL/GenBank/DDBJ whole genome shotgun (WGS) entry which is preliminary data.</text>
</comment>
<feature type="region of interest" description="Disordered" evidence="1">
    <location>
        <begin position="1"/>
        <end position="49"/>
    </location>
</feature>
<accession>A0A7D8YTI0</accession>
<dbReference type="OrthoDB" id="510958at2759"/>
<sequence>MAPPRSKPQHDDSRSEASSTKEKAGPSSSNAPNGKGRRVGGTAAGGSSLRDVVSAGQNNAAVGNTEAAPSTTIDWTSFDSSTLNNYRYGYRLNTPSAFNKPYNRLILSQSAIGRMSPTMARKKEQRRQTHEQLANTARKHFNNMGIVENEIVVDFLYKVRFQALQTRIFECDLILTDLDNSPMVIYELRWLGCWIVHRYYVRLGNGIGVIWRSSKDDTQIEILAESLLLNEYNKVVINL</sequence>
<evidence type="ECO:0000259" key="2">
    <source>
        <dbReference type="Pfam" id="PF13867"/>
    </source>
</evidence>
<organism evidence="3 4">
    <name type="scientific">Lachnellula cervina</name>
    <dbReference type="NCBI Taxonomy" id="1316786"/>
    <lineage>
        <taxon>Eukaryota</taxon>
        <taxon>Fungi</taxon>
        <taxon>Dikarya</taxon>
        <taxon>Ascomycota</taxon>
        <taxon>Pezizomycotina</taxon>
        <taxon>Leotiomycetes</taxon>
        <taxon>Helotiales</taxon>
        <taxon>Lachnaceae</taxon>
        <taxon>Lachnellula</taxon>
    </lineage>
</organism>
<dbReference type="Pfam" id="PF13867">
    <property type="entry name" value="SAP30_Sin3_bdg"/>
    <property type="match status" value="1"/>
</dbReference>
<reference evidence="3 4" key="1">
    <citation type="submission" date="2018-05" db="EMBL/GenBank/DDBJ databases">
        <title>Whole genome sequencing for identification of molecular markers to develop diagnostic detection tools for the regulated plant pathogen Lachnellula willkommii.</title>
        <authorList>
            <person name="Giroux E."/>
            <person name="Bilodeau G."/>
        </authorList>
    </citation>
    <scope>NUCLEOTIDE SEQUENCE [LARGE SCALE GENOMIC DNA]</scope>
    <source>
        <strain evidence="3 4">CBS 625.97</strain>
    </source>
</reference>
<gene>
    <name evidence="3" type="ORF">LCER1_G006115</name>
</gene>
<dbReference type="Proteomes" id="UP000481288">
    <property type="component" value="Unassembled WGS sequence"/>
</dbReference>
<evidence type="ECO:0000313" key="4">
    <source>
        <dbReference type="Proteomes" id="UP000481288"/>
    </source>
</evidence>
<dbReference type="InterPro" id="IPR038291">
    <property type="entry name" value="SAP30_C_sf"/>
</dbReference>
<dbReference type="EMBL" id="QGMG01000314">
    <property type="protein sequence ID" value="TVY54687.1"/>
    <property type="molecule type" value="Genomic_DNA"/>
</dbReference>
<protein>
    <recommendedName>
        <fullName evidence="2">Histone deacetylase complex subunit SAP30 Sin3 binding domain-containing protein</fullName>
    </recommendedName>
</protein>
<name>A0A7D8YTI0_9HELO</name>
<dbReference type="Gene3D" id="6.10.160.20">
    <property type="match status" value="1"/>
</dbReference>
<evidence type="ECO:0000256" key="1">
    <source>
        <dbReference type="SAM" id="MobiDB-lite"/>
    </source>
</evidence>
<dbReference type="InterPro" id="IPR025718">
    <property type="entry name" value="SAP30_Sin3-bd"/>
</dbReference>